<dbReference type="InterPro" id="IPR011006">
    <property type="entry name" value="CheY-like_superfamily"/>
</dbReference>
<keyword evidence="2" id="KW-0175">Coiled coil</keyword>
<feature type="coiled-coil region" evidence="2">
    <location>
        <begin position="225"/>
        <end position="259"/>
    </location>
</feature>
<keyword evidence="1" id="KW-0597">Phosphoprotein</keyword>
<evidence type="ECO:0000256" key="2">
    <source>
        <dbReference type="SAM" id="Coils"/>
    </source>
</evidence>
<dbReference type="Gene3D" id="3.40.50.2300">
    <property type="match status" value="1"/>
</dbReference>
<reference evidence="4 5" key="1">
    <citation type="submission" date="2016-11" db="EMBL/GenBank/DDBJ databases">
        <authorList>
            <person name="Jaros S."/>
            <person name="Januszkiewicz K."/>
            <person name="Wedrychowicz H."/>
        </authorList>
    </citation>
    <scope>NUCLEOTIDE SEQUENCE [LARGE SCALE GENOMIC DNA]</scope>
    <source>
        <strain evidence="4 5">CGMCC 1.6102</strain>
    </source>
</reference>
<protein>
    <submittedName>
        <fullName evidence="4">Response regulator receiver domain-containing protein</fullName>
    </submittedName>
</protein>
<keyword evidence="5" id="KW-1185">Reference proteome</keyword>
<dbReference type="PANTHER" id="PTHR43228:SF1">
    <property type="entry name" value="TWO-COMPONENT RESPONSE REGULATOR ARR22"/>
    <property type="match status" value="1"/>
</dbReference>
<dbReference type="PANTHER" id="PTHR43228">
    <property type="entry name" value="TWO-COMPONENT RESPONSE REGULATOR"/>
    <property type="match status" value="1"/>
</dbReference>
<dbReference type="Proteomes" id="UP000184513">
    <property type="component" value="Unassembled WGS sequence"/>
</dbReference>
<sequence length="377" mass="43787">MGLTGGLVLAVSPFLIRWFELVTLNTKSWQIITDYGIISGTFLFGYSYFFFHSVRRLRDPEADTRFQIFNKLPNCVWVFSKEGQRLEMSNEMATAVYGSHPDTQNPDLFRSHFYDFKIVEEILSGKNCVYRNIVMIDKAYEPRYVDLFGIPFKRRREDMILVLVVDHSEVHQSLGQIQKLSDSLMLQNQQLKDFSYMNSHKIRAHVSNILGLISVEETAASGQAMEMLKIAANNLDREVQKMNRLLMEKNVNGKELEQKEQRIVFVDDDKVQHMINKRILLKVNNYLDLFFFENPYQALDWLAANPADVLLLDINMPEMDGWHFLKLMEERGIQLDVKMLTSSLDPDDMEKSRSFGQVSGFLIKPLKDENIAEFLAN</sequence>
<dbReference type="CDD" id="cd00156">
    <property type="entry name" value="REC"/>
    <property type="match status" value="1"/>
</dbReference>
<dbReference type="InterPro" id="IPR052048">
    <property type="entry name" value="ST_Response_Regulator"/>
</dbReference>
<evidence type="ECO:0000259" key="3">
    <source>
        <dbReference type="PROSITE" id="PS50110"/>
    </source>
</evidence>
<dbReference type="SUPFAM" id="SSF52172">
    <property type="entry name" value="CheY-like"/>
    <property type="match status" value="1"/>
</dbReference>
<name>A0A1M7QS16_9BACT</name>
<proteinExistence type="predicted"/>
<accession>A0A1M7QS16</accession>
<organism evidence="4 5">
    <name type="scientific">Cyclobacterium lianum</name>
    <dbReference type="NCBI Taxonomy" id="388280"/>
    <lineage>
        <taxon>Bacteria</taxon>
        <taxon>Pseudomonadati</taxon>
        <taxon>Bacteroidota</taxon>
        <taxon>Cytophagia</taxon>
        <taxon>Cytophagales</taxon>
        <taxon>Cyclobacteriaceae</taxon>
        <taxon>Cyclobacterium</taxon>
    </lineage>
</organism>
<dbReference type="Pfam" id="PF00072">
    <property type="entry name" value="Response_reg"/>
    <property type="match status" value="1"/>
</dbReference>
<evidence type="ECO:0000313" key="4">
    <source>
        <dbReference type="EMBL" id="SHN34464.1"/>
    </source>
</evidence>
<feature type="modified residue" description="4-aspartylphosphate" evidence="1">
    <location>
        <position position="313"/>
    </location>
</feature>
<feature type="domain" description="Response regulatory" evidence="3">
    <location>
        <begin position="262"/>
        <end position="377"/>
    </location>
</feature>
<evidence type="ECO:0000313" key="5">
    <source>
        <dbReference type="Proteomes" id="UP000184513"/>
    </source>
</evidence>
<dbReference type="EMBL" id="FRCY01000023">
    <property type="protein sequence ID" value="SHN34464.1"/>
    <property type="molecule type" value="Genomic_DNA"/>
</dbReference>
<dbReference type="SMART" id="SM00448">
    <property type="entry name" value="REC"/>
    <property type="match status" value="1"/>
</dbReference>
<dbReference type="GO" id="GO:0000160">
    <property type="term" value="P:phosphorelay signal transduction system"/>
    <property type="evidence" value="ECO:0007669"/>
    <property type="project" value="InterPro"/>
</dbReference>
<dbReference type="STRING" id="388280.SAMN04488057_12317"/>
<dbReference type="PROSITE" id="PS50110">
    <property type="entry name" value="RESPONSE_REGULATORY"/>
    <property type="match status" value="1"/>
</dbReference>
<dbReference type="InterPro" id="IPR001789">
    <property type="entry name" value="Sig_transdc_resp-reg_receiver"/>
</dbReference>
<evidence type="ECO:0000256" key="1">
    <source>
        <dbReference type="PROSITE-ProRule" id="PRU00169"/>
    </source>
</evidence>
<dbReference type="AlphaFoldDB" id="A0A1M7QS16"/>
<gene>
    <name evidence="4" type="ORF">SAMN04488057_12317</name>
</gene>